<dbReference type="InterPro" id="IPR051916">
    <property type="entry name" value="GPI-anchor_lipid_remodeler"/>
</dbReference>
<keyword evidence="2" id="KW-1185">Reference proteome</keyword>
<protein>
    <submittedName>
        <fullName evidence="1">Uncharacterized protein</fullName>
    </submittedName>
</protein>
<sequence length="239" mass="26154">MPAAPHASLSHILTIFSPRPVPLLPPIHLLRLTARLEARPRDNGYGKATEPSSLRRARSAVFASSSFLDARSVRSTRPWRYVGGSAILSYNGSGGGSYLGMTSGSVVALKVLLVKGNCQVGCNSRNAHFVLTIEAFEKIAIWKDQVQEGGRIPIHDRRRQDIPIGGLNSLDASDYSSERWNNIVKYYEELEKPSPKVEVTNFLKGREYTDAKSFLGEGVQGTCKYGTPVDYIMGSPGLS</sequence>
<accession>A0A830BAM8</accession>
<gene>
    <name evidence="1" type="ORF">PHJA_000249800</name>
</gene>
<dbReference type="Proteomes" id="UP000653305">
    <property type="component" value="Unassembled WGS sequence"/>
</dbReference>
<dbReference type="GO" id="GO:0005783">
    <property type="term" value="C:endoplasmic reticulum"/>
    <property type="evidence" value="ECO:0007669"/>
    <property type="project" value="TreeGrafter"/>
</dbReference>
<dbReference type="EMBL" id="BMAC01000026">
    <property type="protein sequence ID" value="GFP81065.1"/>
    <property type="molecule type" value="Genomic_DNA"/>
</dbReference>
<dbReference type="AlphaFoldDB" id="A0A830BAM8"/>
<dbReference type="PANTHER" id="PTHR14859:SF9">
    <property type="entry name" value="TRNA_RRNA METHYLTRANSFERASE SPOU TYPE DOMAIN-CONTAINING PROTEIN"/>
    <property type="match status" value="1"/>
</dbReference>
<comment type="caution">
    <text evidence="1">The sequence shown here is derived from an EMBL/GenBank/DDBJ whole genome shotgun (WGS) entry which is preliminary data.</text>
</comment>
<organism evidence="1 2">
    <name type="scientific">Phtheirospermum japonicum</name>
    <dbReference type="NCBI Taxonomy" id="374723"/>
    <lineage>
        <taxon>Eukaryota</taxon>
        <taxon>Viridiplantae</taxon>
        <taxon>Streptophyta</taxon>
        <taxon>Embryophyta</taxon>
        <taxon>Tracheophyta</taxon>
        <taxon>Spermatophyta</taxon>
        <taxon>Magnoliopsida</taxon>
        <taxon>eudicotyledons</taxon>
        <taxon>Gunneridae</taxon>
        <taxon>Pentapetalae</taxon>
        <taxon>asterids</taxon>
        <taxon>lamiids</taxon>
        <taxon>Lamiales</taxon>
        <taxon>Orobanchaceae</taxon>
        <taxon>Orobanchaceae incertae sedis</taxon>
        <taxon>Phtheirospermum</taxon>
    </lineage>
</organism>
<proteinExistence type="predicted"/>
<reference evidence="1" key="1">
    <citation type="submission" date="2020-07" db="EMBL/GenBank/DDBJ databases">
        <title>Ethylene signaling mediates host invasion by parasitic plants.</title>
        <authorList>
            <person name="Yoshida S."/>
        </authorList>
    </citation>
    <scope>NUCLEOTIDE SEQUENCE</scope>
    <source>
        <strain evidence="1">Okayama</strain>
    </source>
</reference>
<dbReference type="PANTHER" id="PTHR14859">
    <property type="entry name" value="CALCOFLUOR WHITE HYPERSENSITIVE PROTEIN PRECURSOR"/>
    <property type="match status" value="1"/>
</dbReference>
<evidence type="ECO:0000313" key="1">
    <source>
        <dbReference type="EMBL" id="GFP81065.1"/>
    </source>
</evidence>
<dbReference type="GO" id="GO:0006506">
    <property type="term" value="P:GPI anchor biosynthetic process"/>
    <property type="evidence" value="ECO:0007669"/>
    <property type="project" value="TreeGrafter"/>
</dbReference>
<name>A0A830BAM8_9LAMI</name>
<dbReference type="GO" id="GO:0016020">
    <property type="term" value="C:membrane"/>
    <property type="evidence" value="ECO:0007669"/>
    <property type="project" value="GOC"/>
</dbReference>
<dbReference type="OrthoDB" id="200415at2759"/>
<evidence type="ECO:0000313" key="2">
    <source>
        <dbReference type="Proteomes" id="UP000653305"/>
    </source>
</evidence>